<sequence length="62" mass="7208">MLMTISIGRYELLAMVWSRLQSRRWVHEEKMPYLEDFSRNSMVEQFGDCSVQGTVGAIVPDI</sequence>
<evidence type="ECO:0000313" key="2">
    <source>
        <dbReference type="Proteomes" id="UP000266723"/>
    </source>
</evidence>
<reference evidence="1 2" key="1">
    <citation type="journal article" date="2020" name="BMC Genomics">
        <title>Intraspecific diversification of the crop wild relative Brassica cretica Lam. using demographic model selection.</title>
        <authorList>
            <person name="Kioukis A."/>
            <person name="Michalopoulou V.A."/>
            <person name="Briers L."/>
            <person name="Pirintsos S."/>
            <person name="Studholme D.J."/>
            <person name="Pavlidis P."/>
            <person name="Sarris P.F."/>
        </authorList>
    </citation>
    <scope>NUCLEOTIDE SEQUENCE [LARGE SCALE GENOMIC DNA]</scope>
    <source>
        <strain evidence="2">cv. PFS-1207/04</strain>
    </source>
</reference>
<dbReference type="Proteomes" id="UP000266723">
    <property type="component" value="Unassembled WGS sequence"/>
</dbReference>
<accession>A0ABQ7EJ99</accession>
<dbReference type="EMBL" id="QGKV02000299">
    <property type="protein sequence ID" value="KAF3596857.1"/>
    <property type="molecule type" value="Genomic_DNA"/>
</dbReference>
<gene>
    <name evidence="1" type="ORF">DY000_02023002</name>
</gene>
<organism evidence="1 2">
    <name type="scientific">Brassica cretica</name>
    <name type="common">Mustard</name>
    <dbReference type="NCBI Taxonomy" id="69181"/>
    <lineage>
        <taxon>Eukaryota</taxon>
        <taxon>Viridiplantae</taxon>
        <taxon>Streptophyta</taxon>
        <taxon>Embryophyta</taxon>
        <taxon>Tracheophyta</taxon>
        <taxon>Spermatophyta</taxon>
        <taxon>Magnoliopsida</taxon>
        <taxon>eudicotyledons</taxon>
        <taxon>Gunneridae</taxon>
        <taxon>Pentapetalae</taxon>
        <taxon>rosids</taxon>
        <taxon>malvids</taxon>
        <taxon>Brassicales</taxon>
        <taxon>Brassicaceae</taxon>
        <taxon>Brassiceae</taxon>
        <taxon>Brassica</taxon>
    </lineage>
</organism>
<comment type="caution">
    <text evidence="1">The sequence shown here is derived from an EMBL/GenBank/DDBJ whole genome shotgun (WGS) entry which is preliminary data.</text>
</comment>
<keyword evidence="2" id="KW-1185">Reference proteome</keyword>
<proteinExistence type="predicted"/>
<protein>
    <submittedName>
        <fullName evidence="1">Uncharacterized protein</fullName>
    </submittedName>
</protein>
<name>A0ABQ7EJ99_BRACR</name>
<evidence type="ECO:0000313" key="1">
    <source>
        <dbReference type="EMBL" id="KAF3596857.1"/>
    </source>
</evidence>